<keyword evidence="2" id="KW-0378">Hydrolase</keyword>
<dbReference type="PANTHER" id="PTHR43213">
    <property type="entry name" value="BIFUNCTIONAL DTTP/UTP PYROPHOSPHATASE/METHYLTRANSFERASE PROTEIN-RELATED"/>
    <property type="match status" value="1"/>
</dbReference>
<dbReference type="AlphaFoldDB" id="A0A376B4S4"/>
<dbReference type="SUPFAM" id="SSF52972">
    <property type="entry name" value="ITPase-like"/>
    <property type="match status" value="1"/>
</dbReference>
<keyword evidence="4" id="KW-1185">Reference proteome</keyword>
<dbReference type="EMBL" id="UFAJ01000095">
    <property type="protein sequence ID" value="SSD59130.1"/>
    <property type="molecule type" value="Genomic_DNA"/>
</dbReference>
<dbReference type="NCBIfam" id="TIGR00172">
    <property type="entry name" value="maf"/>
    <property type="match status" value="1"/>
</dbReference>
<dbReference type="Gene3D" id="3.90.950.10">
    <property type="match status" value="1"/>
</dbReference>
<dbReference type="HAMAP" id="MF_00528">
    <property type="entry name" value="Maf"/>
    <property type="match status" value="1"/>
</dbReference>
<proteinExistence type="inferred from homology"/>
<dbReference type="OrthoDB" id="10267058at2759"/>
<accession>A0A376B4S4</accession>
<comment type="cofactor">
    <cofactor evidence="1">
        <name>a divalent metal cation</name>
        <dbReference type="ChEBI" id="CHEBI:60240"/>
    </cofactor>
</comment>
<organism evidence="3 4">
    <name type="scientific">Saccharomycodes ludwigii</name>
    <dbReference type="NCBI Taxonomy" id="36035"/>
    <lineage>
        <taxon>Eukaryota</taxon>
        <taxon>Fungi</taxon>
        <taxon>Dikarya</taxon>
        <taxon>Ascomycota</taxon>
        <taxon>Saccharomycotina</taxon>
        <taxon>Saccharomycetes</taxon>
        <taxon>Saccharomycodales</taxon>
        <taxon>Saccharomycodaceae</taxon>
        <taxon>Saccharomycodes</taxon>
    </lineage>
</organism>
<evidence type="ECO:0000256" key="2">
    <source>
        <dbReference type="ARBA" id="ARBA00022801"/>
    </source>
</evidence>
<reference evidence="4" key="1">
    <citation type="submission" date="2018-06" db="EMBL/GenBank/DDBJ databases">
        <authorList>
            <person name="Guldener U."/>
        </authorList>
    </citation>
    <scope>NUCLEOTIDE SEQUENCE [LARGE SCALE GENOMIC DNA]</scope>
    <source>
        <strain evidence="4">UTAD17</strain>
    </source>
</reference>
<dbReference type="VEuPathDB" id="FungiDB:SCODWIG_00891"/>
<protein>
    <submittedName>
        <fullName evidence="3">Related to Maf-like protein YOR111W</fullName>
    </submittedName>
</protein>
<dbReference type="Pfam" id="PF02545">
    <property type="entry name" value="Maf"/>
    <property type="match status" value="1"/>
</dbReference>
<name>A0A376B4S4_9ASCO</name>
<dbReference type="GO" id="GO:0047429">
    <property type="term" value="F:nucleoside triphosphate diphosphatase activity"/>
    <property type="evidence" value="ECO:0007669"/>
    <property type="project" value="InterPro"/>
</dbReference>
<gene>
    <name evidence="3" type="ORF">SCODWIG_00891</name>
</gene>
<dbReference type="InterPro" id="IPR029001">
    <property type="entry name" value="ITPase-like_fam"/>
</dbReference>
<dbReference type="InterPro" id="IPR003697">
    <property type="entry name" value="Maf-like"/>
</dbReference>
<evidence type="ECO:0000256" key="1">
    <source>
        <dbReference type="ARBA" id="ARBA00001968"/>
    </source>
</evidence>
<dbReference type="PIRSF" id="PIRSF006305">
    <property type="entry name" value="Maf"/>
    <property type="match status" value="1"/>
</dbReference>
<dbReference type="Proteomes" id="UP000262825">
    <property type="component" value="Unassembled WGS sequence"/>
</dbReference>
<evidence type="ECO:0000313" key="4">
    <source>
        <dbReference type="Proteomes" id="UP000262825"/>
    </source>
</evidence>
<sequence length="236" mass="26808">MPFIKDLSDKYHIVLGSSSPRRLDILTNNIGLAEIEVIIPTFEENLDKGNYINNPLQYVLDTSYYKALNLLDIIQNSNNFSTNKNKPVICICCDTIVTKNNIIYEKPSSPAENLKNLKEFCYSNGNKSNNIVSVISSVVIIEINNKNINNNEQTCIKNYKLHKFHEITNLEFDPETPIELIKDWVDTGNGLNASGGFQIQKFSGCFISKIDGDYFNVMGLPFNKTVKTLYDIYKNN</sequence>
<dbReference type="PANTHER" id="PTHR43213:SF5">
    <property type="entry name" value="BIFUNCTIONAL DTTP_UTP PYROPHOSPHATASE_METHYLTRANSFERASE PROTEIN-RELATED"/>
    <property type="match status" value="1"/>
</dbReference>
<evidence type="ECO:0000313" key="3">
    <source>
        <dbReference type="EMBL" id="SSD59130.1"/>
    </source>
</evidence>